<keyword evidence="2" id="KW-0067">ATP-binding</keyword>
<keyword evidence="1" id="KW-0547">Nucleotide-binding</keyword>
<sequence length="306" mass="36112">MRDLGTLDQFFRSEFVSDLLHYNLLNEDEVAWINGSWRLSRDVYRRILHDIVFELNNIHCQGKTYAVGENNVWRQKIDDAKICIYRRSALRGRLIKLCPPQYSNDPVNVQHDIIDLRRVIINCCIIGELKMELMPDEEEIIGVLSGVLFDPNFHIERVINHFFFFSKLAWVHFMCALSSLVKDANQFDLCNRLEKRKREVFTKFWDTKEDPKTRERIPVFTDEEIDVLGNLGDGKSLVSLVVLFGNKVEHARDDTKHIIGDSYEKIYDFFIRHFPRLPVVCASTLTDEDWQDELLNVHKHYNSTYR</sequence>
<dbReference type="InterPro" id="IPR038357">
    <property type="entry name" value="KEN_sf"/>
</dbReference>
<dbReference type="InterPro" id="IPR010513">
    <property type="entry name" value="KEN_dom"/>
</dbReference>
<accession>A0A9P0ZDN0</accession>
<comment type="caution">
    <text evidence="4">The sequence shown here is derived from an EMBL/GenBank/DDBJ whole genome shotgun (WGS) entry which is preliminary data.</text>
</comment>
<evidence type="ECO:0000313" key="4">
    <source>
        <dbReference type="EMBL" id="CAH9099814.1"/>
    </source>
</evidence>
<evidence type="ECO:0000259" key="3">
    <source>
        <dbReference type="PROSITE" id="PS51392"/>
    </source>
</evidence>
<dbReference type="GO" id="GO:0004540">
    <property type="term" value="F:RNA nuclease activity"/>
    <property type="evidence" value="ECO:0007669"/>
    <property type="project" value="InterPro"/>
</dbReference>
<evidence type="ECO:0000256" key="1">
    <source>
        <dbReference type="ARBA" id="ARBA00022741"/>
    </source>
</evidence>
<feature type="domain" description="KEN" evidence="3">
    <location>
        <begin position="167"/>
        <end position="301"/>
    </location>
</feature>
<keyword evidence="5" id="KW-1185">Reference proteome</keyword>
<evidence type="ECO:0000313" key="5">
    <source>
        <dbReference type="Proteomes" id="UP001152484"/>
    </source>
</evidence>
<organism evidence="4 5">
    <name type="scientific">Cuscuta europaea</name>
    <name type="common">European dodder</name>
    <dbReference type="NCBI Taxonomy" id="41803"/>
    <lineage>
        <taxon>Eukaryota</taxon>
        <taxon>Viridiplantae</taxon>
        <taxon>Streptophyta</taxon>
        <taxon>Embryophyta</taxon>
        <taxon>Tracheophyta</taxon>
        <taxon>Spermatophyta</taxon>
        <taxon>Magnoliopsida</taxon>
        <taxon>eudicotyledons</taxon>
        <taxon>Gunneridae</taxon>
        <taxon>Pentapetalae</taxon>
        <taxon>asterids</taxon>
        <taxon>lamiids</taxon>
        <taxon>Solanales</taxon>
        <taxon>Convolvulaceae</taxon>
        <taxon>Cuscuteae</taxon>
        <taxon>Cuscuta</taxon>
        <taxon>Cuscuta subgen. Cuscuta</taxon>
    </lineage>
</organism>
<name>A0A9P0ZDN0_CUSEU</name>
<dbReference type="Gene3D" id="1.20.1440.180">
    <property type="entry name" value="KEN domain"/>
    <property type="match status" value="1"/>
</dbReference>
<reference evidence="4" key="1">
    <citation type="submission" date="2022-07" db="EMBL/GenBank/DDBJ databases">
        <authorList>
            <person name="Macas J."/>
            <person name="Novak P."/>
            <person name="Neumann P."/>
        </authorList>
    </citation>
    <scope>NUCLEOTIDE SEQUENCE</scope>
</reference>
<dbReference type="GO" id="GO:0005524">
    <property type="term" value="F:ATP binding"/>
    <property type="evidence" value="ECO:0007669"/>
    <property type="project" value="UniProtKB-KW"/>
</dbReference>
<dbReference type="Proteomes" id="UP001152484">
    <property type="component" value="Unassembled WGS sequence"/>
</dbReference>
<dbReference type="EMBL" id="CAMAPE010000038">
    <property type="protein sequence ID" value="CAH9099814.1"/>
    <property type="molecule type" value="Genomic_DNA"/>
</dbReference>
<dbReference type="Pfam" id="PF06479">
    <property type="entry name" value="Ribonuc_2-5A"/>
    <property type="match status" value="1"/>
</dbReference>
<gene>
    <name evidence="4" type="ORF">CEURO_LOCUS14635</name>
</gene>
<proteinExistence type="predicted"/>
<dbReference type="GO" id="GO:0006397">
    <property type="term" value="P:mRNA processing"/>
    <property type="evidence" value="ECO:0007669"/>
    <property type="project" value="InterPro"/>
</dbReference>
<dbReference type="AlphaFoldDB" id="A0A9P0ZDN0"/>
<evidence type="ECO:0000256" key="2">
    <source>
        <dbReference type="ARBA" id="ARBA00022840"/>
    </source>
</evidence>
<protein>
    <recommendedName>
        <fullName evidence="3">KEN domain-containing protein</fullName>
    </recommendedName>
</protein>
<dbReference type="PROSITE" id="PS51392">
    <property type="entry name" value="KEN"/>
    <property type="match status" value="1"/>
</dbReference>